<dbReference type="GO" id="GO:0009636">
    <property type="term" value="P:response to toxic substance"/>
    <property type="evidence" value="ECO:0007669"/>
    <property type="project" value="InterPro"/>
</dbReference>
<evidence type="ECO:0000256" key="1">
    <source>
        <dbReference type="ARBA" id="ARBA00010296"/>
    </source>
</evidence>
<accession>A0A4S2H3T1</accession>
<sequence>MSRFTWALASLFLLAGLAGCNTVAGAGEDIEQAGEGIEEAAEG</sequence>
<evidence type="ECO:0000256" key="7">
    <source>
        <dbReference type="SAM" id="SignalP"/>
    </source>
</evidence>
<evidence type="ECO:0000256" key="6">
    <source>
        <dbReference type="ARBA" id="ARBA00023288"/>
    </source>
</evidence>
<evidence type="ECO:0000313" key="9">
    <source>
        <dbReference type="Proteomes" id="UP000308054"/>
    </source>
</evidence>
<keyword evidence="6 8" id="KW-0449">Lipoprotein</keyword>
<comment type="similarity">
    <text evidence="1">Belongs to the EcnA/EcnB lipoprotein family.</text>
</comment>
<feature type="chain" id="PRO_5020605880" evidence="7">
    <location>
        <begin position="27"/>
        <end position="43"/>
    </location>
</feature>
<dbReference type="InterPro" id="IPR012556">
    <property type="entry name" value="Entericidin"/>
</dbReference>
<comment type="caution">
    <text evidence="8">The sequence shown here is derived from an EMBL/GenBank/DDBJ whole genome shotgun (WGS) entry which is preliminary data.</text>
</comment>
<dbReference type="PROSITE" id="PS51257">
    <property type="entry name" value="PROKAR_LIPOPROTEIN"/>
    <property type="match status" value="1"/>
</dbReference>
<evidence type="ECO:0000256" key="4">
    <source>
        <dbReference type="ARBA" id="ARBA00023136"/>
    </source>
</evidence>
<evidence type="ECO:0000256" key="5">
    <source>
        <dbReference type="ARBA" id="ARBA00023139"/>
    </source>
</evidence>
<evidence type="ECO:0000256" key="2">
    <source>
        <dbReference type="ARBA" id="ARBA00022475"/>
    </source>
</evidence>
<keyword evidence="9" id="KW-1185">Reference proteome</keyword>
<name>A0A4S2H3T1_9PROT</name>
<evidence type="ECO:0000313" key="8">
    <source>
        <dbReference type="EMBL" id="TGY90038.1"/>
    </source>
</evidence>
<gene>
    <name evidence="8" type="ORF">E5163_02600</name>
</gene>
<feature type="signal peptide" evidence="7">
    <location>
        <begin position="1"/>
        <end position="26"/>
    </location>
</feature>
<dbReference type="EMBL" id="SRXW01000001">
    <property type="protein sequence ID" value="TGY90038.1"/>
    <property type="molecule type" value="Genomic_DNA"/>
</dbReference>
<dbReference type="Proteomes" id="UP000308054">
    <property type="component" value="Unassembled WGS sequence"/>
</dbReference>
<keyword evidence="4" id="KW-0472">Membrane</keyword>
<dbReference type="AlphaFoldDB" id="A0A4S2H3T1"/>
<protein>
    <submittedName>
        <fullName evidence="8">Entericidin A/B family lipoprotein</fullName>
    </submittedName>
</protein>
<dbReference type="GO" id="GO:0016020">
    <property type="term" value="C:membrane"/>
    <property type="evidence" value="ECO:0007669"/>
    <property type="project" value="InterPro"/>
</dbReference>
<evidence type="ECO:0000256" key="3">
    <source>
        <dbReference type="ARBA" id="ARBA00022729"/>
    </source>
</evidence>
<keyword evidence="3 7" id="KW-0732">Signal</keyword>
<dbReference type="Pfam" id="PF08085">
    <property type="entry name" value="Entericidin"/>
    <property type="match status" value="1"/>
</dbReference>
<organism evidence="8 9">
    <name type="scientific">Marinicauda algicola</name>
    <dbReference type="NCBI Taxonomy" id="2029849"/>
    <lineage>
        <taxon>Bacteria</taxon>
        <taxon>Pseudomonadati</taxon>
        <taxon>Pseudomonadota</taxon>
        <taxon>Alphaproteobacteria</taxon>
        <taxon>Maricaulales</taxon>
        <taxon>Maricaulaceae</taxon>
        <taxon>Marinicauda</taxon>
    </lineage>
</organism>
<keyword evidence="5" id="KW-0564">Palmitate</keyword>
<keyword evidence="2" id="KW-1003">Cell membrane</keyword>
<reference evidence="8 9" key="1">
    <citation type="journal article" date="2017" name="Int. J. Syst. Evol. Microbiol.">
        <title>Marinicauda algicola sp. nov., isolated from a marine red alga Rhodosorus marinus.</title>
        <authorList>
            <person name="Jeong S.E."/>
            <person name="Jeon S.H."/>
            <person name="Chun B.H."/>
            <person name="Kim D.W."/>
            <person name="Jeon C.O."/>
        </authorList>
    </citation>
    <scope>NUCLEOTIDE SEQUENCE [LARGE SCALE GENOMIC DNA]</scope>
    <source>
        <strain evidence="8 9">JCM 31718</strain>
    </source>
</reference>
<proteinExistence type="inferred from homology"/>
<dbReference type="RefSeq" id="WP_135994535.1">
    <property type="nucleotide sequence ID" value="NZ_CP071057.1"/>
</dbReference>